<dbReference type="InterPro" id="IPR035979">
    <property type="entry name" value="RBD_domain_sf"/>
</dbReference>
<dbReference type="SMART" id="SM00360">
    <property type="entry name" value="RRM"/>
    <property type="match status" value="3"/>
</dbReference>
<evidence type="ECO:0000256" key="4">
    <source>
        <dbReference type="SAM" id="MobiDB-lite"/>
    </source>
</evidence>
<feature type="compositionally biased region" description="Basic and acidic residues" evidence="4">
    <location>
        <begin position="59"/>
        <end position="70"/>
    </location>
</feature>
<dbReference type="ExpressionAtlas" id="A0A5S9XAV7">
    <property type="expression patterns" value="baseline and differential"/>
</dbReference>
<name>A0A5S9XAV7_ARATH</name>
<dbReference type="InterPro" id="IPR000504">
    <property type="entry name" value="RRM_dom"/>
</dbReference>
<dbReference type="PROSITE" id="PS50102">
    <property type="entry name" value="RRM"/>
    <property type="match status" value="3"/>
</dbReference>
<feature type="domain" description="RRM" evidence="5">
    <location>
        <begin position="219"/>
        <end position="296"/>
    </location>
</feature>
<evidence type="ECO:0000259" key="5">
    <source>
        <dbReference type="PROSITE" id="PS50102"/>
    </source>
</evidence>
<evidence type="ECO:0000256" key="1">
    <source>
        <dbReference type="ARBA" id="ARBA00004123"/>
    </source>
</evidence>
<comment type="subcellular location">
    <subcellularLocation>
        <location evidence="1">Nucleus</location>
    </subcellularLocation>
</comment>
<dbReference type="CDD" id="cd00590">
    <property type="entry name" value="RRM_SF"/>
    <property type="match status" value="3"/>
</dbReference>
<gene>
    <name evidence="6" type="ORF">C24_LOCUS12230</name>
</gene>
<dbReference type="EMBL" id="CACSHJ010000089">
    <property type="protein sequence ID" value="CAA0381996.1"/>
    <property type="molecule type" value="Genomic_DNA"/>
</dbReference>
<dbReference type="Gene3D" id="3.30.70.330">
    <property type="match status" value="3"/>
</dbReference>
<feature type="domain" description="RRM" evidence="5">
    <location>
        <begin position="333"/>
        <end position="409"/>
    </location>
</feature>
<organism evidence="6 7">
    <name type="scientific">Arabidopsis thaliana</name>
    <name type="common">Mouse-ear cress</name>
    <dbReference type="NCBI Taxonomy" id="3702"/>
    <lineage>
        <taxon>Eukaryota</taxon>
        <taxon>Viridiplantae</taxon>
        <taxon>Streptophyta</taxon>
        <taxon>Embryophyta</taxon>
        <taxon>Tracheophyta</taxon>
        <taxon>Spermatophyta</taxon>
        <taxon>Magnoliopsida</taxon>
        <taxon>eudicotyledons</taxon>
        <taxon>Gunneridae</taxon>
        <taxon>Pentapetalae</taxon>
        <taxon>rosids</taxon>
        <taxon>malvids</taxon>
        <taxon>Brassicales</taxon>
        <taxon>Brassicaceae</taxon>
        <taxon>Camelineae</taxon>
        <taxon>Arabidopsis</taxon>
    </lineage>
</organism>
<dbReference type="PANTHER" id="PTHR13952">
    <property type="entry name" value="U1 SMALL NUCLEAR RIBONUCLEOPROTEIN 70 KD"/>
    <property type="match status" value="1"/>
</dbReference>
<dbReference type="OrthoDB" id="1045494at2759"/>
<dbReference type="SUPFAM" id="SSF54928">
    <property type="entry name" value="RNA-binding domain, RBD"/>
    <property type="match status" value="2"/>
</dbReference>
<reference evidence="6 7" key="1">
    <citation type="submission" date="2019-12" db="EMBL/GenBank/DDBJ databases">
        <authorList>
            <person name="Jiao W.-B."/>
            <person name="Schneeberger K."/>
        </authorList>
    </citation>
    <scope>NUCLEOTIDE SEQUENCE [LARGE SCALE GENOMIC DNA]</scope>
    <source>
        <strain evidence="7">cv. C24</strain>
    </source>
</reference>
<evidence type="ECO:0000313" key="6">
    <source>
        <dbReference type="EMBL" id="CAA0381996.1"/>
    </source>
</evidence>
<dbReference type="AlphaFoldDB" id="A0A5S9XAV7"/>
<keyword evidence="3" id="KW-0694">RNA-binding</keyword>
<dbReference type="GO" id="GO:0005634">
    <property type="term" value="C:nucleus"/>
    <property type="evidence" value="ECO:0007669"/>
    <property type="project" value="UniProtKB-SubCell"/>
</dbReference>
<dbReference type="InterPro" id="IPR051183">
    <property type="entry name" value="U1_U11-U12_snRNP_70-35kDa"/>
</dbReference>
<dbReference type="Proteomes" id="UP000434276">
    <property type="component" value="Unassembled WGS sequence"/>
</dbReference>
<evidence type="ECO:0000256" key="2">
    <source>
        <dbReference type="ARBA" id="ARBA00023242"/>
    </source>
</evidence>
<dbReference type="GO" id="GO:0003723">
    <property type="term" value="F:RNA binding"/>
    <property type="evidence" value="ECO:0007669"/>
    <property type="project" value="UniProtKB-UniRule"/>
</dbReference>
<evidence type="ECO:0000313" key="7">
    <source>
        <dbReference type="Proteomes" id="UP000434276"/>
    </source>
</evidence>
<dbReference type="InterPro" id="IPR012677">
    <property type="entry name" value="Nucleotide-bd_a/b_plait_sf"/>
</dbReference>
<sequence>MASSSKEVNLCGKRNPEDDDLETKPFLKKHKDEEKKEETPEGLADSLQHKSDQANLISLKEEESTVEGRDDTPDFVEALEKKDGECLLDRKIYLKLPKLSSSLTLPTYQDFLPRQEDETPPADFAEEVLFVANLSPQTKILDIFGFCQDVGEVVSVRLIANHEGKPVGCAFVEFLSANEAKKVLENKNGDYLHGHKIILMRGHGETPNFAEAVATSKKKTLFVAHLTPQTIISDIINFFKDVGQVVHVRLIVNHTGKHVGKGFVEFASAKEAENALEKKKGEYLQDGEIFLKAANIAPFPPPKYEDYLGQERDEAAVEGLAETPYFVEEARKKTLFVTNLPPRTSIQRMLYFFQDFEVVRVRLIVDQSGKHMGCGYFEFASANEAEKALEQRNGKSLRYHKIFLELAEIAPYPLQHMYKLAEKLWYEDNLLRESNLKQQKAKSNGFCGKKITFSYGDDC</sequence>
<proteinExistence type="predicted"/>
<accession>A0A5S9XAV7</accession>
<dbReference type="Pfam" id="PF00076">
    <property type="entry name" value="RRM_1"/>
    <property type="match status" value="3"/>
</dbReference>
<feature type="region of interest" description="Disordered" evidence="4">
    <location>
        <begin position="1"/>
        <end position="70"/>
    </location>
</feature>
<keyword evidence="2" id="KW-0539">Nucleus</keyword>
<feature type="compositionally biased region" description="Basic and acidic residues" evidence="4">
    <location>
        <begin position="22"/>
        <end position="39"/>
    </location>
</feature>
<dbReference type="FunFam" id="3.30.70.330:FF:001699">
    <property type="match status" value="1"/>
</dbReference>
<feature type="domain" description="RRM" evidence="5">
    <location>
        <begin position="127"/>
        <end position="204"/>
    </location>
</feature>
<protein>
    <recommendedName>
        <fullName evidence="5">RRM domain-containing protein</fullName>
    </recommendedName>
</protein>
<evidence type="ECO:0000256" key="3">
    <source>
        <dbReference type="PROSITE-ProRule" id="PRU00176"/>
    </source>
</evidence>
<dbReference type="PANTHER" id="PTHR13952:SF21">
    <property type="entry name" value="POLYNUCLEOTIDE ADENYLYLTRANSFERASE DOMAIN_RNA RECOGNITION MOTIF PROTEIN-RELATED"/>
    <property type="match status" value="1"/>
</dbReference>